<protein>
    <submittedName>
        <fullName evidence="2">Uncharacterized protein</fullName>
    </submittedName>
</protein>
<sequence length="70" mass="7713">MWRQSIRFPTAGAHRQGLPLPAIPPRSPAAAAPRPRSAPEVRRRETAARRRGVRSAPQGRRATDRVTPLA</sequence>
<comment type="caution">
    <text evidence="2">The sequence shown here is derived from an EMBL/GenBank/DDBJ whole genome shotgun (WGS) entry which is preliminary data.</text>
</comment>
<keyword evidence="3" id="KW-1185">Reference proteome</keyword>
<accession>A0ABR5H2I3</accession>
<dbReference type="Proteomes" id="UP000035947">
    <property type="component" value="Unassembled WGS sequence"/>
</dbReference>
<reference evidence="2 3" key="1">
    <citation type="submission" date="2015-01" db="EMBL/GenBank/DDBJ databases">
        <title>Genome sequencing of Methylobacterium platani JCM14648 type strain.</title>
        <authorList>
            <person name="Chaudhry V."/>
            <person name="Patil P.B."/>
        </authorList>
    </citation>
    <scope>NUCLEOTIDE SEQUENCE [LARGE SCALE GENOMIC DNA]</scope>
    <source>
        <strain evidence="2 3">JCM 14648</strain>
    </source>
</reference>
<dbReference type="EMBL" id="JXOD01000098">
    <property type="protein sequence ID" value="KMO17570.1"/>
    <property type="molecule type" value="Genomic_DNA"/>
</dbReference>
<proteinExistence type="predicted"/>
<gene>
    <name evidence="2" type="ORF">SQ03_12305</name>
</gene>
<name>A0ABR5H2I3_9HYPH</name>
<evidence type="ECO:0000313" key="2">
    <source>
        <dbReference type="EMBL" id="KMO17570.1"/>
    </source>
</evidence>
<feature type="compositionally biased region" description="Basic and acidic residues" evidence="1">
    <location>
        <begin position="37"/>
        <end position="48"/>
    </location>
</feature>
<evidence type="ECO:0000313" key="3">
    <source>
        <dbReference type="Proteomes" id="UP000035947"/>
    </source>
</evidence>
<organism evidence="2 3">
    <name type="scientific">Methylobacterium platani JCM 14648</name>
    <dbReference type="NCBI Taxonomy" id="1295136"/>
    <lineage>
        <taxon>Bacteria</taxon>
        <taxon>Pseudomonadati</taxon>
        <taxon>Pseudomonadota</taxon>
        <taxon>Alphaproteobacteria</taxon>
        <taxon>Hyphomicrobiales</taxon>
        <taxon>Methylobacteriaceae</taxon>
        <taxon>Methylobacterium</taxon>
    </lineage>
</organism>
<evidence type="ECO:0000256" key="1">
    <source>
        <dbReference type="SAM" id="MobiDB-lite"/>
    </source>
</evidence>
<feature type="region of interest" description="Disordered" evidence="1">
    <location>
        <begin position="1"/>
        <end position="70"/>
    </location>
</feature>